<dbReference type="Gene3D" id="3.30.420.40">
    <property type="match status" value="1"/>
</dbReference>
<dbReference type="InterPro" id="IPR043129">
    <property type="entry name" value="ATPase_NBD"/>
</dbReference>
<feature type="non-terminal residue" evidence="4">
    <location>
        <position position="196"/>
    </location>
</feature>
<dbReference type="InterPro" id="IPR004567">
    <property type="entry name" value="Type_II_PanK"/>
</dbReference>
<dbReference type="SUPFAM" id="SSF53067">
    <property type="entry name" value="Actin-like ATPase domain"/>
    <property type="match status" value="1"/>
</dbReference>
<reference evidence="4" key="1">
    <citation type="submission" date="2018-05" db="EMBL/GenBank/DDBJ databases">
        <authorList>
            <person name="Lanie J.A."/>
            <person name="Ng W.-L."/>
            <person name="Kazmierczak K.M."/>
            <person name="Andrzejewski T.M."/>
            <person name="Davidsen T.M."/>
            <person name="Wayne K.J."/>
            <person name="Tettelin H."/>
            <person name="Glass J.I."/>
            <person name="Rusch D."/>
            <person name="Podicherti R."/>
            <person name="Tsui H.-C.T."/>
            <person name="Winkler M.E."/>
        </authorList>
    </citation>
    <scope>NUCLEOTIDE SEQUENCE</scope>
</reference>
<dbReference type="GO" id="GO:0005524">
    <property type="term" value="F:ATP binding"/>
    <property type="evidence" value="ECO:0007669"/>
    <property type="project" value="UniProtKB-KW"/>
</dbReference>
<dbReference type="Pfam" id="PF03630">
    <property type="entry name" value="Fumble"/>
    <property type="match status" value="1"/>
</dbReference>
<sequence length="196" mass="20660">MLLSLDFGITITDVLRKKEAGTLVHEMFPSDQKPSEKLIKTLFKDLDFSKDIESIALTGGHHQLIGNEIDKTPVFHVNEIDAIGEGGFYLSKLDPGIPALIVNSGSGTACILAKDGEFLHCSGTGVGGGTVLGLSKLLLGTTSPQEIQELAKKGSAEGTDLILKDVVSGPIGLLPSDTTAVNFGKISKTLEEVSKE</sequence>
<evidence type="ECO:0008006" key="5">
    <source>
        <dbReference type="Google" id="ProtNLM"/>
    </source>
</evidence>
<keyword evidence="1" id="KW-0547">Nucleotide-binding</keyword>
<dbReference type="PANTHER" id="PTHR12280">
    <property type="entry name" value="PANTOTHENATE KINASE"/>
    <property type="match status" value="1"/>
</dbReference>
<dbReference type="GO" id="GO:0004594">
    <property type="term" value="F:pantothenate kinase activity"/>
    <property type="evidence" value="ECO:0007669"/>
    <property type="project" value="TreeGrafter"/>
</dbReference>
<evidence type="ECO:0000256" key="3">
    <source>
        <dbReference type="ARBA" id="ARBA00022993"/>
    </source>
</evidence>
<accession>A0A382Z1G8</accession>
<evidence type="ECO:0000313" key="4">
    <source>
        <dbReference type="EMBL" id="SVD89367.1"/>
    </source>
</evidence>
<name>A0A382Z1G8_9ZZZZ</name>
<dbReference type="PANTHER" id="PTHR12280:SF20">
    <property type="entry name" value="4'-PHOSPHOPANTETHEINE PHOSPHATASE"/>
    <property type="match status" value="1"/>
</dbReference>
<dbReference type="EMBL" id="UINC01180263">
    <property type="protein sequence ID" value="SVD89367.1"/>
    <property type="molecule type" value="Genomic_DNA"/>
</dbReference>
<evidence type="ECO:0000256" key="2">
    <source>
        <dbReference type="ARBA" id="ARBA00022840"/>
    </source>
</evidence>
<proteinExistence type="predicted"/>
<gene>
    <name evidence="4" type="ORF">METZ01_LOCUS442221</name>
</gene>
<dbReference type="GO" id="GO:0005829">
    <property type="term" value="C:cytosol"/>
    <property type="evidence" value="ECO:0007669"/>
    <property type="project" value="TreeGrafter"/>
</dbReference>
<dbReference type="CDD" id="cd24085">
    <property type="entry name" value="ASKHA_NBD_PanK-II_bac"/>
    <property type="match status" value="1"/>
</dbReference>
<dbReference type="AlphaFoldDB" id="A0A382Z1G8"/>
<dbReference type="GO" id="GO:0015937">
    <property type="term" value="P:coenzyme A biosynthetic process"/>
    <property type="evidence" value="ECO:0007669"/>
    <property type="project" value="UniProtKB-KW"/>
</dbReference>
<protein>
    <recommendedName>
        <fullName evidence="5">Pantothenate kinase</fullName>
    </recommendedName>
</protein>
<organism evidence="4">
    <name type="scientific">marine metagenome</name>
    <dbReference type="NCBI Taxonomy" id="408172"/>
    <lineage>
        <taxon>unclassified sequences</taxon>
        <taxon>metagenomes</taxon>
        <taxon>ecological metagenomes</taxon>
    </lineage>
</organism>
<evidence type="ECO:0000256" key="1">
    <source>
        <dbReference type="ARBA" id="ARBA00022741"/>
    </source>
</evidence>
<keyword evidence="2" id="KW-0067">ATP-binding</keyword>
<keyword evidence="3" id="KW-0173">Coenzyme A biosynthesis</keyword>